<dbReference type="Pfam" id="PF00078">
    <property type="entry name" value="RVT_1"/>
    <property type="match status" value="1"/>
</dbReference>
<dbReference type="PANTHER" id="PTHR33332">
    <property type="entry name" value="REVERSE TRANSCRIPTASE DOMAIN-CONTAINING PROTEIN"/>
    <property type="match status" value="1"/>
</dbReference>
<evidence type="ECO:0000313" key="2">
    <source>
        <dbReference type="EMBL" id="GAB0206133.1"/>
    </source>
</evidence>
<dbReference type="EMBL" id="BAAFJT010000040">
    <property type="protein sequence ID" value="GAB0206133.1"/>
    <property type="molecule type" value="Genomic_DNA"/>
</dbReference>
<dbReference type="Proteomes" id="UP001623348">
    <property type="component" value="Unassembled WGS sequence"/>
</dbReference>
<accession>A0ABC9Y7U0</accession>
<feature type="domain" description="Reverse transcriptase" evidence="1">
    <location>
        <begin position="8"/>
        <end position="84"/>
    </location>
</feature>
<proteinExistence type="predicted"/>
<sequence>MSKRRSGSVPQGSVLGLALFNIFVSNMDSRIECTLSKFANDTKLCGVVNKLEGRDAIQRDLDRLERWACANRMKFNKAKCKVLHVGRGNPKHDYRLGGEWIESRPEEKDLVRLVDEKLSMSQQCALAAQKANRVLDCIKTSKTSRWREGILPLCSGETPPAVLHPALGPSVQSSSGVSPEEATKMIEGLEHLCYEESWGCSAWRREGCGETLEPLPVPAGAPGKLERGWCQGQGVTGQGEWPEAAGGEMEMGCEAEILPCEGAEALAQVAQRSCGCPWLPGSVQGQVGWGFGQPGLVEGVPAHGRGGTGCEVQTSLGFYDN</sequence>
<protein>
    <submittedName>
        <fullName evidence="2">cAMP-dependent protein kinase inhibitor alpha</fullName>
    </submittedName>
</protein>
<evidence type="ECO:0000259" key="1">
    <source>
        <dbReference type="Pfam" id="PF00078"/>
    </source>
</evidence>
<dbReference type="InterPro" id="IPR000477">
    <property type="entry name" value="RT_dom"/>
</dbReference>
<dbReference type="AlphaFoldDB" id="A0ABC9Y7U0"/>
<keyword evidence="2" id="KW-0649">Protein kinase inhibitor</keyword>
<keyword evidence="3" id="KW-1185">Reference proteome</keyword>
<dbReference type="GO" id="GO:0004860">
    <property type="term" value="F:protein kinase inhibitor activity"/>
    <property type="evidence" value="ECO:0007669"/>
    <property type="project" value="UniProtKB-KW"/>
</dbReference>
<reference evidence="2 3" key="1">
    <citation type="submission" date="2024-06" db="EMBL/GenBank/DDBJ databases">
        <title>The draft genome of Grus japonensis, version 3.</title>
        <authorList>
            <person name="Nabeshima K."/>
            <person name="Suzuki S."/>
            <person name="Onuma M."/>
        </authorList>
    </citation>
    <scope>NUCLEOTIDE SEQUENCE [LARGE SCALE GENOMIC DNA]</scope>
    <source>
        <strain evidence="2 3">451A</strain>
    </source>
</reference>
<organism evidence="2 3">
    <name type="scientific">Grus japonensis</name>
    <name type="common">Japanese crane</name>
    <name type="synonym">Red-crowned crane</name>
    <dbReference type="NCBI Taxonomy" id="30415"/>
    <lineage>
        <taxon>Eukaryota</taxon>
        <taxon>Metazoa</taxon>
        <taxon>Chordata</taxon>
        <taxon>Craniata</taxon>
        <taxon>Vertebrata</taxon>
        <taxon>Euteleostomi</taxon>
        <taxon>Archelosauria</taxon>
        <taxon>Archosauria</taxon>
        <taxon>Dinosauria</taxon>
        <taxon>Saurischia</taxon>
        <taxon>Theropoda</taxon>
        <taxon>Coelurosauria</taxon>
        <taxon>Aves</taxon>
        <taxon>Neognathae</taxon>
        <taxon>Neoaves</taxon>
        <taxon>Gruiformes</taxon>
        <taxon>Gruidae</taxon>
        <taxon>Grus</taxon>
    </lineage>
</organism>
<comment type="caution">
    <text evidence="2">The sequence shown here is derived from an EMBL/GenBank/DDBJ whole genome shotgun (WGS) entry which is preliminary data.</text>
</comment>
<evidence type="ECO:0000313" key="3">
    <source>
        <dbReference type="Proteomes" id="UP001623348"/>
    </source>
</evidence>
<name>A0ABC9Y7U0_GRUJA</name>
<gene>
    <name evidence="2" type="ORF">GRJ2_003078900</name>
</gene>